<sequence>MVAEREYKNFWEITEREREGQRKLLGMMDKDRAPALLTSWIRKGQHMCTMSSKIKLDVEILNISDDGTFWEMEALMLISHQNDYE</sequence>
<organism evidence="1 2">
    <name type="scientific">Sphenostylis stenocarpa</name>
    <dbReference type="NCBI Taxonomy" id="92480"/>
    <lineage>
        <taxon>Eukaryota</taxon>
        <taxon>Viridiplantae</taxon>
        <taxon>Streptophyta</taxon>
        <taxon>Embryophyta</taxon>
        <taxon>Tracheophyta</taxon>
        <taxon>Spermatophyta</taxon>
        <taxon>Magnoliopsida</taxon>
        <taxon>eudicotyledons</taxon>
        <taxon>Gunneridae</taxon>
        <taxon>Pentapetalae</taxon>
        <taxon>rosids</taxon>
        <taxon>fabids</taxon>
        <taxon>Fabales</taxon>
        <taxon>Fabaceae</taxon>
        <taxon>Papilionoideae</taxon>
        <taxon>50 kb inversion clade</taxon>
        <taxon>NPAAA clade</taxon>
        <taxon>indigoferoid/millettioid clade</taxon>
        <taxon>Phaseoleae</taxon>
        <taxon>Sphenostylis</taxon>
    </lineage>
</organism>
<reference evidence="1" key="1">
    <citation type="submission" date="2023-10" db="EMBL/GenBank/DDBJ databases">
        <authorList>
            <person name="Domelevo Entfellner J.-B."/>
        </authorList>
    </citation>
    <scope>NUCLEOTIDE SEQUENCE</scope>
</reference>
<evidence type="ECO:0000313" key="2">
    <source>
        <dbReference type="Proteomes" id="UP001189624"/>
    </source>
</evidence>
<dbReference type="AlphaFoldDB" id="A0AA86SGD5"/>
<gene>
    <name evidence="1" type="ORF">AYBTSS11_LOCUS13422</name>
</gene>
<name>A0AA86SGD5_9FABA</name>
<keyword evidence="2" id="KW-1185">Reference proteome</keyword>
<proteinExistence type="predicted"/>
<dbReference type="EMBL" id="OY731401">
    <property type="protein sequence ID" value="CAJ1948853.1"/>
    <property type="molecule type" value="Genomic_DNA"/>
</dbReference>
<dbReference type="Proteomes" id="UP001189624">
    <property type="component" value="Chromosome 4"/>
</dbReference>
<dbReference type="Gramene" id="rna-AYBTSS11_LOCUS13422">
    <property type="protein sequence ID" value="CAJ1948853.1"/>
    <property type="gene ID" value="gene-AYBTSS11_LOCUS13422"/>
</dbReference>
<accession>A0AA86SGD5</accession>
<evidence type="ECO:0000313" key="1">
    <source>
        <dbReference type="EMBL" id="CAJ1948853.1"/>
    </source>
</evidence>
<protein>
    <submittedName>
        <fullName evidence="1">Uncharacterized protein</fullName>
    </submittedName>
</protein>